<evidence type="ECO:0000313" key="5">
    <source>
        <dbReference type="Proteomes" id="UP000787635"/>
    </source>
</evidence>
<organism evidence="4 5">
    <name type="scientific">Falsiroseomonas selenitidurans</name>
    <dbReference type="NCBI Taxonomy" id="2716335"/>
    <lineage>
        <taxon>Bacteria</taxon>
        <taxon>Pseudomonadati</taxon>
        <taxon>Pseudomonadota</taxon>
        <taxon>Alphaproteobacteria</taxon>
        <taxon>Acetobacterales</taxon>
        <taxon>Roseomonadaceae</taxon>
        <taxon>Falsiroseomonas</taxon>
    </lineage>
</organism>
<sequence>MLRDAPAAPQHQRARGRAELGLVAAPDGARIAHLFNAAPLRLLFPDADPAEPKQAAFVNVAGGLAGGDSLEAAVTLGAGARCTLTTPAAEKIYRSLGPETRIATSLSLAADSVCEWLPQETILFDGARLARRLDITLAPGARLLAAEMLVLGRAARGEAFTRGALHDGWRIRREGRLLWADALRLDPAASAQRFGLGGAGALATLLLAAPDAAAHRDLARDVAAGGAGLVAPGLLLARWLGEAGVVRAGLAAAIMALRAAALGLPPTLPRLWRS</sequence>
<evidence type="ECO:0000256" key="3">
    <source>
        <dbReference type="HAMAP-Rule" id="MF_01384"/>
    </source>
</evidence>
<keyword evidence="5" id="KW-1185">Reference proteome</keyword>
<evidence type="ECO:0000256" key="1">
    <source>
        <dbReference type="ARBA" id="ARBA00007177"/>
    </source>
</evidence>
<dbReference type="PANTHER" id="PTHR33643">
    <property type="entry name" value="UREASE ACCESSORY PROTEIN D"/>
    <property type="match status" value="1"/>
</dbReference>
<keyword evidence="3" id="KW-0963">Cytoplasm</keyword>
<proteinExistence type="inferred from homology"/>
<dbReference type="Pfam" id="PF01774">
    <property type="entry name" value="UreD"/>
    <property type="match status" value="1"/>
</dbReference>
<dbReference type="PANTHER" id="PTHR33643:SF1">
    <property type="entry name" value="UREASE ACCESSORY PROTEIN D"/>
    <property type="match status" value="1"/>
</dbReference>
<evidence type="ECO:0000313" key="4">
    <source>
        <dbReference type="EMBL" id="NKC30068.1"/>
    </source>
</evidence>
<keyword evidence="2 3" id="KW-0143">Chaperone</keyword>
<keyword evidence="3" id="KW-0996">Nickel insertion</keyword>
<reference evidence="4 5" key="1">
    <citation type="submission" date="2020-03" db="EMBL/GenBank/DDBJ databases">
        <title>Roseomonas selenitidurans sp. nov. isolated from urban soil.</title>
        <authorList>
            <person name="Liu H."/>
        </authorList>
    </citation>
    <scope>NUCLEOTIDE SEQUENCE [LARGE SCALE GENOMIC DNA]</scope>
    <source>
        <strain evidence="4 5">BU-1</strain>
    </source>
</reference>
<gene>
    <name evidence="3" type="primary">ureD</name>
    <name evidence="4" type="ORF">HEQ75_04285</name>
</gene>
<dbReference type="Proteomes" id="UP000787635">
    <property type="component" value="Unassembled WGS sequence"/>
</dbReference>
<comment type="similarity">
    <text evidence="1 3">Belongs to the UreD family.</text>
</comment>
<evidence type="ECO:0000256" key="2">
    <source>
        <dbReference type="ARBA" id="ARBA00023186"/>
    </source>
</evidence>
<dbReference type="InterPro" id="IPR002669">
    <property type="entry name" value="UreD"/>
</dbReference>
<name>A0ABX1E2M3_9PROT</name>
<dbReference type="HAMAP" id="MF_01384">
    <property type="entry name" value="UreD"/>
    <property type="match status" value="1"/>
</dbReference>
<comment type="subcellular location">
    <subcellularLocation>
        <location evidence="3">Cytoplasm</location>
    </subcellularLocation>
</comment>
<protein>
    <recommendedName>
        <fullName evidence="3">Urease accessory protein UreD</fullName>
    </recommendedName>
</protein>
<comment type="function">
    <text evidence="3">Required for maturation of urease via the functional incorporation of the urease nickel metallocenter.</text>
</comment>
<comment type="subunit">
    <text evidence="3">UreD, UreF and UreG form a complex that acts as a GTP-hydrolysis-dependent molecular chaperone, activating the urease apoprotein by helping to assemble the nickel containing metallocenter of UreC. The UreE protein probably delivers the nickel.</text>
</comment>
<dbReference type="RefSeq" id="WP_168027688.1">
    <property type="nucleotide sequence ID" value="NZ_JAAVNE010000004.1"/>
</dbReference>
<accession>A0ABX1E2M3</accession>
<comment type="caution">
    <text evidence="4">The sequence shown here is derived from an EMBL/GenBank/DDBJ whole genome shotgun (WGS) entry which is preliminary data.</text>
</comment>
<dbReference type="EMBL" id="JAAVNE010000004">
    <property type="protein sequence ID" value="NKC30068.1"/>
    <property type="molecule type" value="Genomic_DNA"/>
</dbReference>